<dbReference type="RefSeq" id="WP_084016880.1">
    <property type="nucleotide sequence ID" value="NZ_FWXS01000003.1"/>
</dbReference>
<proteinExistence type="inferred from homology"/>
<keyword evidence="3 6" id="KW-0812">Transmembrane</keyword>
<evidence type="ECO:0000256" key="4">
    <source>
        <dbReference type="ARBA" id="ARBA00022989"/>
    </source>
</evidence>
<feature type="transmembrane region" description="Helical" evidence="6">
    <location>
        <begin position="6"/>
        <end position="33"/>
    </location>
</feature>
<accession>A0A1W1ZX25</accession>
<evidence type="ECO:0000313" key="7">
    <source>
        <dbReference type="EMBL" id="SMC53005.1"/>
    </source>
</evidence>
<sequence>MKKGCLVGGIIGGVILVIALIVVFWGVGIYNGIVPKDNAVKSQWGNVETAYQKRADLVPQLVGTVKGAANFEQETLTQVIEARSKATQTTIDPTNLTPENIAQFQQAQDGLSSALSRLMVVVEKYPELKANQNFLNLQTSLESIADEVRFEQRKFNEAAQGYNNYIQTAPNNLISGMFGFTEKGYFKAAEGAENAPPVNFE</sequence>
<organism evidence="7 8">
    <name type="scientific">Moheibacter sediminis</name>
    <dbReference type="NCBI Taxonomy" id="1434700"/>
    <lineage>
        <taxon>Bacteria</taxon>
        <taxon>Pseudomonadati</taxon>
        <taxon>Bacteroidota</taxon>
        <taxon>Flavobacteriia</taxon>
        <taxon>Flavobacteriales</taxon>
        <taxon>Weeksellaceae</taxon>
        <taxon>Moheibacter</taxon>
    </lineage>
</organism>
<dbReference type="PANTHER" id="PTHR34478:SF2">
    <property type="entry name" value="MEMBRANE PROTEIN"/>
    <property type="match status" value="1"/>
</dbReference>
<dbReference type="OrthoDB" id="9804152at2"/>
<dbReference type="InterPro" id="IPR007156">
    <property type="entry name" value="MamQ_LemA"/>
</dbReference>
<dbReference type="Proteomes" id="UP000192393">
    <property type="component" value="Unassembled WGS sequence"/>
</dbReference>
<keyword evidence="8" id="KW-1185">Reference proteome</keyword>
<reference evidence="7 8" key="1">
    <citation type="submission" date="2017-04" db="EMBL/GenBank/DDBJ databases">
        <authorList>
            <person name="Afonso C.L."/>
            <person name="Miller P.J."/>
            <person name="Scott M.A."/>
            <person name="Spackman E."/>
            <person name="Goraichik I."/>
            <person name="Dimitrov K.M."/>
            <person name="Suarez D.L."/>
            <person name="Swayne D.E."/>
        </authorList>
    </citation>
    <scope>NUCLEOTIDE SEQUENCE [LARGE SCALE GENOMIC DNA]</scope>
    <source>
        <strain evidence="7 8">CGMCC 1.12708</strain>
    </source>
</reference>
<gene>
    <name evidence="7" type="ORF">SAMN06296427_103305</name>
</gene>
<dbReference type="PANTHER" id="PTHR34478">
    <property type="entry name" value="PROTEIN LEMA"/>
    <property type="match status" value="1"/>
</dbReference>
<comment type="similarity">
    <text evidence="2">Belongs to the LemA family.</text>
</comment>
<dbReference type="SUPFAM" id="SSF140478">
    <property type="entry name" value="LemA-like"/>
    <property type="match status" value="1"/>
</dbReference>
<evidence type="ECO:0000256" key="6">
    <source>
        <dbReference type="SAM" id="Phobius"/>
    </source>
</evidence>
<dbReference type="AlphaFoldDB" id="A0A1W1ZX25"/>
<dbReference type="InterPro" id="IPR023353">
    <property type="entry name" value="LemA-like_dom_sf"/>
</dbReference>
<evidence type="ECO:0000256" key="5">
    <source>
        <dbReference type="ARBA" id="ARBA00023136"/>
    </source>
</evidence>
<comment type="subcellular location">
    <subcellularLocation>
        <location evidence="1">Membrane</location>
        <topology evidence="1">Single-pass membrane protein</topology>
    </subcellularLocation>
</comment>
<dbReference type="GO" id="GO:0016020">
    <property type="term" value="C:membrane"/>
    <property type="evidence" value="ECO:0007669"/>
    <property type="project" value="UniProtKB-SubCell"/>
</dbReference>
<dbReference type="STRING" id="1434700.SAMN06296427_103305"/>
<protein>
    <submittedName>
        <fullName evidence="7">LemA protein</fullName>
    </submittedName>
</protein>
<evidence type="ECO:0000256" key="2">
    <source>
        <dbReference type="ARBA" id="ARBA00008854"/>
    </source>
</evidence>
<keyword evidence="5 6" id="KW-0472">Membrane</keyword>
<name>A0A1W1ZX25_9FLAO</name>
<dbReference type="EMBL" id="FWXS01000003">
    <property type="protein sequence ID" value="SMC53005.1"/>
    <property type="molecule type" value="Genomic_DNA"/>
</dbReference>
<evidence type="ECO:0000256" key="1">
    <source>
        <dbReference type="ARBA" id="ARBA00004167"/>
    </source>
</evidence>
<evidence type="ECO:0000313" key="8">
    <source>
        <dbReference type="Proteomes" id="UP000192393"/>
    </source>
</evidence>
<dbReference type="Gene3D" id="1.20.1440.20">
    <property type="entry name" value="LemA-like domain"/>
    <property type="match status" value="1"/>
</dbReference>
<dbReference type="Pfam" id="PF04011">
    <property type="entry name" value="LemA"/>
    <property type="match status" value="1"/>
</dbReference>
<evidence type="ECO:0000256" key="3">
    <source>
        <dbReference type="ARBA" id="ARBA00022692"/>
    </source>
</evidence>
<keyword evidence="4 6" id="KW-1133">Transmembrane helix</keyword>